<evidence type="ECO:0000259" key="7">
    <source>
        <dbReference type="PROSITE" id="PS50950"/>
    </source>
</evidence>
<feature type="compositionally biased region" description="Basic and acidic residues" evidence="6">
    <location>
        <begin position="292"/>
        <end position="311"/>
    </location>
</feature>
<feature type="compositionally biased region" description="Low complexity" evidence="6">
    <location>
        <begin position="147"/>
        <end position="160"/>
    </location>
</feature>
<dbReference type="GO" id="GO:0003677">
    <property type="term" value="F:DNA binding"/>
    <property type="evidence" value="ECO:0007669"/>
    <property type="project" value="UniProtKB-UniRule"/>
</dbReference>
<evidence type="ECO:0000256" key="6">
    <source>
        <dbReference type="SAM" id="MobiDB-lite"/>
    </source>
</evidence>
<evidence type="ECO:0000256" key="3">
    <source>
        <dbReference type="ARBA" id="ARBA00022833"/>
    </source>
</evidence>
<dbReference type="Proteomes" id="UP000075902">
    <property type="component" value="Unassembled WGS sequence"/>
</dbReference>
<feature type="compositionally biased region" description="Low complexity" evidence="6">
    <location>
        <begin position="276"/>
        <end position="291"/>
    </location>
</feature>
<feature type="compositionally biased region" description="Basic and acidic residues" evidence="6">
    <location>
        <begin position="175"/>
        <end position="188"/>
    </location>
</feature>
<organism evidence="8 9">
    <name type="scientific">Anopheles melas</name>
    <dbReference type="NCBI Taxonomy" id="34690"/>
    <lineage>
        <taxon>Eukaryota</taxon>
        <taxon>Metazoa</taxon>
        <taxon>Ecdysozoa</taxon>
        <taxon>Arthropoda</taxon>
        <taxon>Hexapoda</taxon>
        <taxon>Insecta</taxon>
        <taxon>Pterygota</taxon>
        <taxon>Neoptera</taxon>
        <taxon>Endopterygota</taxon>
        <taxon>Diptera</taxon>
        <taxon>Nematocera</taxon>
        <taxon>Culicoidea</taxon>
        <taxon>Culicidae</taxon>
        <taxon>Anophelinae</taxon>
        <taxon>Anopheles</taxon>
    </lineage>
</organism>
<evidence type="ECO:0000256" key="2">
    <source>
        <dbReference type="ARBA" id="ARBA00022771"/>
    </source>
</evidence>
<feature type="compositionally biased region" description="Acidic residues" evidence="6">
    <location>
        <begin position="126"/>
        <end position="143"/>
    </location>
</feature>
<protein>
    <recommendedName>
        <fullName evidence="7">THAP-type domain-containing protein</fullName>
    </recommendedName>
</protein>
<keyword evidence="1" id="KW-0479">Metal-binding</keyword>
<dbReference type="VEuPathDB" id="VectorBase:AMEC011590"/>
<sequence>MHSYRAIVNRKHCAYFRCNNNSVSTPGITFFGFPKPFDRYETWMKFAGVPHELLENKRYRYLCERHFADIYLCRSQRRTLLLGNAVPYPFDQSIVTDCDASEGTVEVYEMESDGTLAKVPSRQLDDNEGAESTDMEQTSEPDTEALSSPTVTVVRSSSTSEELQEVDTLSVEEVPDSKKVPQKEEPKPEAVSSAGSSLKQKLVASKIAEMKVKVRNAAAADAITPNREAAGKTVVLNGKTIRLVPIQFRNIMHKQSETDPEVTIVENDHEDSGEVANASKSVKSPVSSSTNSHDDTVEGHGDEPLKGRKESSAGAQQATDRDDKISEFIFKGEEYVQMPKAHFLGKLSKLEQRVAHYESVIRNMRSVLDHASPFGSTDG</sequence>
<keyword evidence="9" id="KW-1185">Reference proteome</keyword>
<dbReference type="SMART" id="SM00692">
    <property type="entry name" value="DM3"/>
    <property type="match status" value="1"/>
</dbReference>
<feature type="domain" description="THAP-type" evidence="7">
    <location>
        <begin position="8"/>
        <end position="90"/>
    </location>
</feature>
<evidence type="ECO:0000256" key="1">
    <source>
        <dbReference type="ARBA" id="ARBA00022723"/>
    </source>
</evidence>
<name>A0A182U0B6_9DIPT</name>
<dbReference type="InterPro" id="IPR006612">
    <property type="entry name" value="THAP_Znf"/>
</dbReference>
<dbReference type="AlphaFoldDB" id="A0A182U0B6"/>
<dbReference type="EnsemblMetazoa" id="AMEC011590-RA">
    <property type="protein sequence ID" value="AMEC011590-PA"/>
    <property type="gene ID" value="AMEC011590"/>
</dbReference>
<evidence type="ECO:0000256" key="5">
    <source>
        <dbReference type="PROSITE-ProRule" id="PRU00309"/>
    </source>
</evidence>
<keyword evidence="3" id="KW-0862">Zinc</keyword>
<evidence type="ECO:0000313" key="9">
    <source>
        <dbReference type="Proteomes" id="UP000075902"/>
    </source>
</evidence>
<feature type="region of interest" description="Disordered" evidence="6">
    <location>
        <begin position="109"/>
        <end position="199"/>
    </location>
</feature>
<evidence type="ECO:0000313" key="8">
    <source>
        <dbReference type="EnsemblMetazoa" id="AMEC011590-PA"/>
    </source>
</evidence>
<feature type="region of interest" description="Disordered" evidence="6">
    <location>
        <begin position="270"/>
        <end position="323"/>
    </location>
</feature>
<reference evidence="9" key="1">
    <citation type="submission" date="2014-01" db="EMBL/GenBank/DDBJ databases">
        <title>The Genome Sequence of Anopheles melas CM1001059_A (V2).</title>
        <authorList>
            <consortium name="The Broad Institute Genomics Platform"/>
            <person name="Neafsey D.E."/>
            <person name="Besansky N."/>
            <person name="Howell P."/>
            <person name="Walton C."/>
            <person name="Young S.K."/>
            <person name="Zeng Q."/>
            <person name="Gargeya S."/>
            <person name="Fitzgerald M."/>
            <person name="Haas B."/>
            <person name="Abouelleil A."/>
            <person name="Allen A.W."/>
            <person name="Alvarado L."/>
            <person name="Arachchi H.M."/>
            <person name="Berlin A.M."/>
            <person name="Chapman S.B."/>
            <person name="Gainer-Dewar J."/>
            <person name="Goldberg J."/>
            <person name="Griggs A."/>
            <person name="Gujja S."/>
            <person name="Hansen M."/>
            <person name="Howarth C."/>
            <person name="Imamovic A."/>
            <person name="Ireland A."/>
            <person name="Larimer J."/>
            <person name="McCowan C."/>
            <person name="Murphy C."/>
            <person name="Pearson M."/>
            <person name="Poon T.W."/>
            <person name="Priest M."/>
            <person name="Roberts A."/>
            <person name="Saif S."/>
            <person name="Shea T."/>
            <person name="Sisk P."/>
            <person name="Sykes S."/>
            <person name="Wortman J."/>
            <person name="Nusbaum C."/>
            <person name="Birren B."/>
        </authorList>
    </citation>
    <scope>NUCLEOTIDE SEQUENCE [LARGE SCALE GENOMIC DNA]</scope>
    <source>
        <strain evidence="9">CM1001059</strain>
    </source>
</reference>
<keyword evidence="4 5" id="KW-0238">DNA-binding</keyword>
<dbReference type="Pfam" id="PF05485">
    <property type="entry name" value="THAP"/>
    <property type="match status" value="1"/>
</dbReference>
<reference evidence="8" key="2">
    <citation type="submission" date="2020-05" db="UniProtKB">
        <authorList>
            <consortium name="EnsemblMetazoa"/>
        </authorList>
    </citation>
    <scope>IDENTIFICATION</scope>
    <source>
        <strain evidence="8">CM1001059</strain>
    </source>
</reference>
<proteinExistence type="predicted"/>
<dbReference type="SUPFAM" id="SSF57716">
    <property type="entry name" value="Glucocorticoid receptor-like (DNA-binding domain)"/>
    <property type="match status" value="1"/>
</dbReference>
<dbReference type="GO" id="GO:0008270">
    <property type="term" value="F:zinc ion binding"/>
    <property type="evidence" value="ECO:0007669"/>
    <property type="project" value="UniProtKB-KW"/>
</dbReference>
<accession>A0A182U0B6</accession>
<dbReference type="SMART" id="SM00980">
    <property type="entry name" value="THAP"/>
    <property type="match status" value="1"/>
</dbReference>
<keyword evidence="2 5" id="KW-0863">Zinc-finger</keyword>
<evidence type="ECO:0000256" key="4">
    <source>
        <dbReference type="ARBA" id="ARBA00023125"/>
    </source>
</evidence>
<dbReference type="PROSITE" id="PS50950">
    <property type="entry name" value="ZF_THAP"/>
    <property type="match status" value="1"/>
</dbReference>